<reference evidence="2 3" key="1">
    <citation type="submission" date="2020-08" db="EMBL/GenBank/DDBJ databases">
        <title>Bridging the membrane lipid divide: bacteria of the FCB group superphylum have the potential to synthesize archaeal ether lipids.</title>
        <authorList>
            <person name="Villanueva L."/>
            <person name="Von Meijenfeldt F.A.B."/>
            <person name="Westbye A.B."/>
            <person name="Yadav S."/>
            <person name="Hopmans E.C."/>
            <person name="Dutilh B.E."/>
            <person name="Sinninghe Damste J.S."/>
        </authorList>
    </citation>
    <scope>NUCLEOTIDE SEQUENCE [LARGE SCALE GENOMIC DNA]</scope>
    <source>
        <strain evidence="2">NIOZ-UU36</strain>
    </source>
</reference>
<organism evidence="2 3">
    <name type="scientific">Candidatus Desulfolinea nitratireducens</name>
    <dbReference type="NCBI Taxonomy" id="2841698"/>
    <lineage>
        <taxon>Bacteria</taxon>
        <taxon>Bacillati</taxon>
        <taxon>Chloroflexota</taxon>
        <taxon>Anaerolineae</taxon>
        <taxon>Anaerolineales</taxon>
        <taxon>Anaerolineales incertae sedis</taxon>
        <taxon>Candidatus Desulfolinea</taxon>
    </lineage>
</organism>
<keyword evidence="1" id="KW-0446">Lipid-binding</keyword>
<evidence type="ECO:0000313" key="3">
    <source>
        <dbReference type="Proteomes" id="UP000614469"/>
    </source>
</evidence>
<comment type="caution">
    <text evidence="2">The sequence shown here is derived from an EMBL/GenBank/DDBJ whole genome shotgun (WGS) entry which is preliminary data.</text>
</comment>
<proteinExistence type="predicted"/>
<dbReference type="InterPro" id="IPR043168">
    <property type="entry name" value="DegV_C"/>
</dbReference>
<dbReference type="GO" id="GO:0008289">
    <property type="term" value="F:lipid binding"/>
    <property type="evidence" value="ECO:0007669"/>
    <property type="project" value="UniProtKB-KW"/>
</dbReference>
<dbReference type="PANTHER" id="PTHR33434">
    <property type="entry name" value="DEGV DOMAIN-CONTAINING PROTEIN DR_1986-RELATED"/>
    <property type="match status" value="1"/>
</dbReference>
<gene>
    <name evidence="2" type="ORF">H8E29_03035</name>
</gene>
<dbReference type="AlphaFoldDB" id="A0A8J6NJW7"/>
<evidence type="ECO:0000313" key="2">
    <source>
        <dbReference type="EMBL" id="MBC8334216.1"/>
    </source>
</evidence>
<sequence length="285" mass="30670">MSKKVAIITDSTAYIPDDLVAKHNLTVLPLEVIWGEETFKDGIDIQPSEFYTRLQTAKVMPSTSQVTIPYMQEAFEKLVAEDYDVLGIFISEKLSGTNNSAVQGRASMKSGQDRVHIFDSEITAMALGFQALAAARAAQDGASIEDCLAIAEKARANTGVYFAVDTLEFLHRGGRIGGAKRLMGTAMKVKPILSVQDGVVASIESVRTKKKAHLRVLEIIKEEIGDRTPIHIATLEANAADDADALLNLATQEMDIIEVVRSQVSPVIGTHVGPGTVGLAYMAGL</sequence>
<dbReference type="EMBL" id="JACNJN010000054">
    <property type="protein sequence ID" value="MBC8334216.1"/>
    <property type="molecule type" value="Genomic_DNA"/>
</dbReference>
<accession>A0A8J6NJW7</accession>
<dbReference type="Gene3D" id="3.30.1180.10">
    <property type="match status" value="1"/>
</dbReference>
<dbReference type="InterPro" id="IPR003797">
    <property type="entry name" value="DegV"/>
</dbReference>
<name>A0A8J6NJW7_9CHLR</name>
<dbReference type="Gene3D" id="3.40.50.10170">
    <property type="match status" value="1"/>
</dbReference>
<evidence type="ECO:0000256" key="1">
    <source>
        <dbReference type="ARBA" id="ARBA00023121"/>
    </source>
</evidence>
<dbReference type="Proteomes" id="UP000614469">
    <property type="component" value="Unassembled WGS sequence"/>
</dbReference>
<dbReference type="NCBIfam" id="TIGR00762">
    <property type="entry name" value="DegV"/>
    <property type="match status" value="1"/>
</dbReference>
<protein>
    <submittedName>
        <fullName evidence="2">DegV family protein</fullName>
    </submittedName>
</protein>
<dbReference type="InterPro" id="IPR050270">
    <property type="entry name" value="DegV_domain_contain"/>
</dbReference>
<dbReference type="PROSITE" id="PS51482">
    <property type="entry name" value="DEGV"/>
    <property type="match status" value="1"/>
</dbReference>
<dbReference type="PANTHER" id="PTHR33434:SF2">
    <property type="entry name" value="FATTY ACID-BINDING PROTEIN TM_1468"/>
    <property type="match status" value="1"/>
</dbReference>
<dbReference type="Pfam" id="PF02645">
    <property type="entry name" value="DegV"/>
    <property type="match status" value="1"/>
</dbReference>
<dbReference type="SUPFAM" id="SSF82549">
    <property type="entry name" value="DAK1/DegV-like"/>
    <property type="match status" value="1"/>
</dbReference>